<sequence>MKTINELHKDNKCIVVGNAWDPMSALIMEQQGFNLIGTTSWGVANSLGYQDGEIISFDEYLKVIKNILSVISIPLSVDVESGFSINKEEIIDNVLTLAKLGCSGVNLEDSTKEYQLKPKQEFSELLKDLRSILDNANFQDFFINARTDTYIALQERQLEETLERAALYEKSGANGIFVPLMSDKNDIKSLLSRITLPLNIMSLPNITDIEELKEIGVRKYSFGNAMSDAIISTIEIFSKSVLEAKNTKELYLHGNLRTKFMN</sequence>
<evidence type="ECO:0000313" key="2">
    <source>
        <dbReference type="Proteomes" id="UP000635628"/>
    </source>
</evidence>
<gene>
    <name evidence="1" type="ORF">AZO1586R_693</name>
</gene>
<proteinExistence type="predicted"/>
<organism evidence="1 2">
    <name type="scientific">Bathymodiolus azoricus thioautotrophic gill symbiont</name>
    <dbReference type="NCBI Taxonomy" id="235205"/>
    <lineage>
        <taxon>Bacteria</taxon>
        <taxon>Pseudomonadati</taxon>
        <taxon>Pseudomonadota</taxon>
        <taxon>Gammaproteobacteria</taxon>
        <taxon>sulfur-oxidizing symbionts</taxon>
    </lineage>
</organism>
<keyword evidence="2" id="KW-1185">Reference proteome</keyword>
<comment type="caution">
    <text evidence="1">The sequence shown here is derived from an EMBL/GenBank/DDBJ whole genome shotgun (WGS) entry which is preliminary data.</text>
</comment>
<dbReference type="EMBL" id="CAESAP020000128">
    <property type="protein sequence ID" value="CAB5498002.1"/>
    <property type="molecule type" value="Genomic_DNA"/>
</dbReference>
<protein>
    <submittedName>
        <fullName evidence="1">Uncharacterized protein</fullName>
    </submittedName>
</protein>
<accession>A0ACA8ZNW8</accession>
<name>A0ACA8ZNW8_9GAMM</name>
<evidence type="ECO:0000313" key="1">
    <source>
        <dbReference type="EMBL" id="CAB5498002.1"/>
    </source>
</evidence>
<dbReference type="Proteomes" id="UP000635628">
    <property type="component" value="Unassembled WGS sequence"/>
</dbReference>
<reference evidence="1" key="1">
    <citation type="submission" date="2020-05" db="EMBL/GenBank/DDBJ databases">
        <authorList>
            <person name="Petersen J."/>
            <person name="Sayavedra L."/>
        </authorList>
    </citation>
    <scope>NUCLEOTIDE SEQUENCE</scope>
    <source>
        <strain evidence="1">B azoricus SOX Menez Gwen</strain>
    </source>
</reference>